<dbReference type="AlphaFoldDB" id="E8LQS6"/>
<comment type="caution">
    <text evidence="6">The sequence shown here is derived from an EMBL/GenBank/DDBJ whole genome shotgun (WGS) entry which is preliminary data.</text>
</comment>
<evidence type="ECO:0000256" key="4">
    <source>
        <dbReference type="ARBA" id="ARBA00033298"/>
    </source>
</evidence>
<dbReference type="OrthoDB" id="9789841at2"/>
<evidence type="ECO:0000259" key="5">
    <source>
        <dbReference type="PROSITE" id="PS51819"/>
    </source>
</evidence>
<evidence type="ECO:0000313" key="6">
    <source>
        <dbReference type="EMBL" id="EGA66960.1"/>
    </source>
</evidence>
<proteinExistence type="predicted"/>
<dbReference type="Proteomes" id="UP000004371">
    <property type="component" value="Unassembled WGS sequence"/>
</dbReference>
<dbReference type="GO" id="GO:0005737">
    <property type="term" value="C:cytoplasm"/>
    <property type="evidence" value="ECO:0007669"/>
    <property type="project" value="TreeGrafter"/>
</dbReference>
<protein>
    <recommendedName>
        <fullName evidence="2">Aldoketomutase</fullName>
    </recommendedName>
    <alternativeName>
        <fullName evidence="1">Ketone-aldehyde mutase</fullName>
    </alternativeName>
    <alternativeName>
        <fullName evidence="3">Methylglyoxalase</fullName>
    </alternativeName>
    <alternativeName>
        <fullName evidence="4">S-D-lactoylglutathione methylglyoxal lyase</fullName>
    </alternativeName>
</protein>
<dbReference type="eggNOG" id="COG0346">
    <property type="taxonomic scope" value="Bacteria"/>
</dbReference>
<dbReference type="PROSITE" id="PS51819">
    <property type="entry name" value="VOC"/>
    <property type="match status" value="1"/>
</dbReference>
<feature type="domain" description="VOC" evidence="5">
    <location>
        <begin position="3"/>
        <end position="126"/>
    </location>
</feature>
<accession>E8LQS6</accession>
<dbReference type="EMBL" id="AEVS01000020">
    <property type="protein sequence ID" value="EGA66960.1"/>
    <property type="molecule type" value="Genomic_DNA"/>
</dbReference>
<gene>
    <name evidence="6" type="ORF">VIBR0546_04594</name>
</gene>
<dbReference type="InterPro" id="IPR037523">
    <property type="entry name" value="VOC_core"/>
</dbReference>
<evidence type="ECO:0000256" key="1">
    <source>
        <dbReference type="ARBA" id="ARBA00030291"/>
    </source>
</evidence>
<dbReference type="InterPro" id="IPR029068">
    <property type="entry name" value="Glyas_Bleomycin-R_OHBP_Dase"/>
</dbReference>
<evidence type="ECO:0000313" key="7">
    <source>
        <dbReference type="Proteomes" id="UP000004371"/>
    </source>
</evidence>
<evidence type="ECO:0000256" key="3">
    <source>
        <dbReference type="ARBA" id="ARBA00032460"/>
    </source>
</evidence>
<keyword evidence="6" id="KW-0456">Lyase</keyword>
<dbReference type="RefSeq" id="WP_006878178.1">
    <property type="nucleotide sequence ID" value="NZ_AEVS01000020.1"/>
</dbReference>
<dbReference type="GO" id="GO:0004462">
    <property type="term" value="F:lactoylglutathione lyase activity"/>
    <property type="evidence" value="ECO:0007669"/>
    <property type="project" value="TreeGrafter"/>
</dbReference>
<keyword evidence="7" id="KW-1185">Reference proteome</keyword>
<sequence length="131" mass="15121">MTKLIHSMVRVKDLDQSISFYRQALELEVKDQFVFDGFSLTYLANTETGFELELTHNHDQQEAYSHGSGYGHLAVSVENIEQAHRRITELGIEASDVKAFDHNGTHFATFFFITDPDGYKIEFLQRQGRYL</sequence>
<name>E8LQS6_9VIBR</name>
<dbReference type="Pfam" id="PF00903">
    <property type="entry name" value="Glyoxalase"/>
    <property type="match status" value="1"/>
</dbReference>
<evidence type="ECO:0000256" key="2">
    <source>
        <dbReference type="ARBA" id="ARBA00030892"/>
    </source>
</evidence>
<organism evidence="6 7">
    <name type="scientific">Vibrio brasiliensis LMG 20546</name>
    <dbReference type="NCBI Taxonomy" id="945543"/>
    <lineage>
        <taxon>Bacteria</taxon>
        <taxon>Pseudomonadati</taxon>
        <taxon>Pseudomonadota</taxon>
        <taxon>Gammaproteobacteria</taxon>
        <taxon>Vibrionales</taxon>
        <taxon>Vibrionaceae</taxon>
        <taxon>Vibrio</taxon>
        <taxon>Vibrio oreintalis group</taxon>
    </lineage>
</organism>
<reference evidence="6 7" key="1">
    <citation type="journal article" date="2012" name="Int. J. Syst. Evol. Microbiol.">
        <title>Vibrio caribbeanicus sp. nov., isolated from the marine sponge Scleritoderma cyanea.</title>
        <authorList>
            <person name="Hoffmann M."/>
            <person name="Monday S.R."/>
            <person name="Allard M.W."/>
            <person name="Strain E.A."/>
            <person name="Whittaker P."/>
            <person name="Naum M."/>
            <person name="McCarthy P.J."/>
            <person name="Lopez J.V."/>
            <person name="Fischer M."/>
            <person name="Brown E.W."/>
        </authorList>
    </citation>
    <scope>NUCLEOTIDE SEQUENCE [LARGE SCALE GENOMIC DNA]</scope>
    <source>
        <strain evidence="6 7">LMG 20546</strain>
    </source>
</reference>
<dbReference type="Gene3D" id="3.10.180.10">
    <property type="entry name" value="2,3-Dihydroxybiphenyl 1,2-Dioxygenase, domain 1"/>
    <property type="match status" value="1"/>
</dbReference>
<dbReference type="InterPro" id="IPR004360">
    <property type="entry name" value="Glyas_Fos-R_dOase_dom"/>
</dbReference>
<dbReference type="PANTHER" id="PTHR46036">
    <property type="entry name" value="LACTOYLGLUTATHIONE LYASE"/>
    <property type="match status" value="1"/>
</dbReference>
<dbReference type="SUPFAM" id="SSF54593">
    <property type="entry name" value="Glyoxalase/Bleomycin resistance protein/Dihydroxybiphenyl dioxygenase"/>
    <property type="match status" value="1"/>
</dbReference>
<dbReference type="GO" id="GO:0019243">
    <property type="term" value="P:methylglyoxal catabolic process to D-lactate via S-lactoyl-glutathione"/>
    <property type="evidence" value="ECO:0007669"/>
    <property type="project" value="TreeGrafter"/>
</dbReference>
<dbReference type="STRING" id="945543.VIBR0546_04594"/>
<dbReference type="PANTHER" id="PTHR46036:SF5">
    <property type="entry name" value="LACTOYLGLUTATHIONE LYASE"/>
    <property type="match status" value="1"/>
</dbReference>